<dbReference type="AlphaFoldDB" id="A0A401PP05"/>
<gene>
    <name evidence="3" type="ORF">scyTo_0003872</name>
</gene>
<evidence type="ECO:0000313" key="4">
    <source>
        <dbReference type="Proteomes" id="UP000288216"/>
    </source>
</evidence>
<comment type="caution">
    <text evidence="3">The sequence shown here is derived from an EMBL/GenBank/DDBJ whole genome shotgun (WGS) entry which is preliminary data.</text>
</comment>
<evidence type="ECO:0000256" key="1">
    <source>
        <dbReference type="SAM" id="Coils"/>
    </source>
</evidence>
<sequence length="690" mass="81256">METPEVDFLRDQVQRLNAVLSQYQAEQLPRSSVGQVGHFGEHDPPAPWLIDKCLMAPLITEYDKQLQKMNEQLDCHRIHMNEMKLKLEDVVRENERLHTELLEAIEKQLESLPSGADTVDVGFMEEEMVRNLQEQLCRTSKEKDLALELWQSVTQAFDRMKQMNQDHVTEAQNHAFDQQQQNERFAHFQQLTQQLQVANQKLKLTNQQLMNAVTEQNSELEQHRKELRKTKLDLRTATLKVEEMNKMMQRMQQDMQRNVEDAAAALGREEASDKRLQQLQSAIAQFEARLRVAAQESEQLRKERICFEVQIGELQEKCAKMEEEKYEAVAKVRDSMQLLEEANLHKDQVLLREKQKDEEVVKMKEAMVQLVQEAAIRTRKEVENVRKHSNIQIARLAEELSDMQMNCGDKQGQIERAIREKRAVEEELEKLYRNGTGTEEDHRKFDELHQRCLIAERSKDDLQISLKAAQNKIKKLEMNFEEEMSRCKEMVQKLQSTLDSVRGDCDMVSEERLRLQKENEHLRKEMEELKKAGLDIQRKARQQVATLEHEFSLKEHGFEIQLRELEDTSRNSTIELKRLLTAQQKATSRWRDETRKLTEAFEAKENKRRTELSRQKQHSQELVSQLEIAHEKITEYEKQMLENQEKTNRLQRRLTHSEHTAATASQKLSRVTTQRRKPDAVMDLECILNH</sequence>
<dbReference type="GO" id="GO:0045162">
    <property type="term" value="P:clustering of voltage-gated sodium channels"/>
    <property type="evidence" value="ECO:0007669"/>
    <property type="project" value="InterPro"/>
</dbReference>
<organism evidence="3 4">
    <name type="scientific">Scyliorhinus torazame</name>
    <name type="common">Cloudy catshark</name>
    <name type="synonym">Catulus torazame</name>
    <dbReference type="NCBI Taxonomy" id="75743"/>
    <lineage>
        <taxon>Eukaryota</taxon>
        <taxon>Metazoa</taxon>
        <taxon>Chordata</taxon>
        <taxon>Craniata</taxon>
        <taxon>Vertebrata</taxon>
        <taxon>Chondrichthyes</taxon>
        <taxon>Elasmobranchii</taxon>
        <taxon>Galeomorphii</taxon>
        <taxon>Galeoidea</taxon>
        <taxon>Carcharhiniformes</taxon>
        <taxon>Scyliorhinidae</taxon>
        <taxon>Scyliorhinus</taxon>
    </lineage>
</organism>
<feature type="coiled-coil region" evidence="1">
    <location>
        <begin position="459"/>
        <end position="582"/>
    </location>
</feature>
<dbReference type="GO" id="GO:0005814">
    <property type="term" value="C:centriole"/>
    <property type="evidence" value="ECO:0007669"/>
    <property type="project" value="TreeGrafter"/>
</dbReference>
<feature type="compositionally biased region" description="Polar residues" evidence="2">
    <location>
        <begin position="660"/>
        <end position="672"/>
    </location>
</feature>
<accession>A0A401PP05</accession>
<dbReference type="GO" id="GO:0060271">
    <property type="term" value="P:cilium assembly"/>
    <property type="evidence" value="ECO:0007669"/>
    <property type="project" value="TreeGrafter"/>
</dbReference>
<dbReference type="STRING" id="75743.A0A401PP05"/>
<dbReference type="EMBL" id="BFAA01001092">
    <property type="protein sequence ID" value="GCB74781.1"/>
    <property type="molecule type" value="Genomic_DNA"/>
</dbReference>
<dbReference type="PANTHER" id="PTHR35970">
    <property type="entry name" value="SODIUM CHANNEL AND CLATHRIN LINKER 1"/>
    <property type="match status" value="1"/>
</dbReference>
<keyword evidence="1" id="KW-0175">Coiled coil</keyword>
<evidence type="ECO:0000256" key="2">
    <source>
        <dbReference type="SAM" id="MobiDB-lite"/>
    </source>
</evidence>
<reference evidence="3 4" key="1">
    <citation type="journal article" date="2018" name="Nat. Ecol. Evol.">
        <title>Shark genomes provide insights into elasmobranch evolution and the origin of vertebrates.</title>
        <authorList>
            <person name="Hara Y"/>
            <person name="Yamaguchi K"/>
            <person name="Onimaru K"/>
            <person name="Kadota M"/>
            <person name="Koyanagi M"/>
            <person name="Keeley SD"/>
            <person name="Tatsumi K"/>
            <person name="Tanaka K"/>
            <person name="Motone F"/>
            <person name="Kageyama Y"/>
            <person name="Nozu R"/>
            <person name="Adachi N"/>
            <person name="Nishimura O"/>
            <person name="Nakagawa R"/>
            <person name="Tanegashima C"/>
            <person name="Kiyatake I"/>
            <person name="Matsumoto R"/>
            <person name="Murakumo K"/>
            <person name="Nishida K"/>
            <person name="Terakita A"/>
            <person name="Kuratani S"/>
            <person name="Sato K"/>
            <person name="Hyodo S Kuraku.S."/>
        </authorList>
    </citation>
    <scope>NUCLEOTIDE SEQUENCE [LARGE SCALE GENOMIC DNA]</scope>
</reference>
<feature type="region of interest" description="Disordered" evidence="2">
    <location>
        <begin position="644"/>
        <end position="676"/>
    </location>
</feature>
<dbReference type="InterPro" id="IPR038911">
    <property type="entry name" value="SCLT1"/>
</dbReference>
<keyword evidence="4" id="KW-1185">Reference proteome</keyword>
<protein>
    <recommendedName>
        <fullName evidence="5">Sodium channel and clathrin linker 1</fullName>
    </recommendedName>
</protein>
<dbReference type="OrthoDB" id="551053at2759"/>
<proteinExistence type="predicted"/>
<feature type="coiled-coil region" evidence="1">
    <location>
        <begin position="66"/>
        <end position="107"/>
    </location>
</feature>
<name>A0A401PP05_SCYTO</name>
<feature type="coiled-coil region" evidence="1">
    <location>
        <begin position="188"/>
        <end position="331"/>
    </location>
</feature>
<dbReference type="PANTHER" id="PTHR35970:SF1">
    <property type="entry name" value="SODIUM CHANNEL AND CLATHRIN LINKER 1"/>
    <property type="match status" value="1"/>
</dbReference>
<dbReference type="Proteomes" id="UP000288216">
    <property type="component" value="Unassembled WGS sequence"/>
</dbReference>
<dbReference type="OMA" id="VIKENEX"/>
<feature type="coiled-coil region" evidence="1">
    <location>
        <begin position="379"/>
        <end position="434"/>
    </location>
</feature>
<evidence type="ECO:0008006" key="5">
    <source>
        <dbReference type="Google" id="ProtNLM"/>
    </source>
</evidence>
<evidence type="ECO:0000313" key="3">
    <source>
        <dbReference type="EMBL" id="GCB74781.1"/>
    </source>
</evidence>